<dbReference type="eggNOG" id="COG0827">
    <property type="taxonomic scope" value="Bacteria"/>
</dbReference>
<dbReference type="GO" id="GO:0006304">
    <property type="term" value="P:DNA modification"/>
    <property type="evidence" value="ECO:0007669"/>
    <property type="project" value="InterPro"/>
</dbReference>
<dbReference type="PRINTS" id="PR00507">
    <property type="entry name" value="N12N6MTFRASE"/>
</dbReference>
<dbReference type="RefSeq" id="WP_011831492.1">
    <property type="nucleotide sequence ID" value="NC_008826.1"/>
</dbReference>
<organism evidence="8 9">
    <name type="scientific">Methylibium petroleiphilum (strain ATCC BAA-1232 / LMG 22953 / PM1)</name>
    <dbReference type="NCBI Taxonomy" id="420662"/>
    <lineage>
        <taxon>Bacteria</taxon>
        <taxon>Pseudomonadati</taxon>
        <taxon>Pseudomonadota</taxon>
        <taxon>Betaproteobacteria</taxon>
        <taxon>Burkholderiales</taxon>
        <taxon>Sphaerotilaceae</taxon>
        <taxon>Methylibium</taxon>
    </lineage>
</organism>
<evidence type="ECO:0000313" key="8">
    <source>
        <dbReference type="EMBL" id="ABM96877.1"/>
    </source>
</evidence>
<accession>A2SMT8</accession>
<evidence type="ECO:0000256" key="5">
    <source>
        <dbReference type="ARBA" id="ARBA00022691"/>
    </source>
</evidence>
<keyword evidence="5" id="KW-0949">S-adenosyl-L-methionine</keyword>
<keyword evidence="4" id="KW-0808">Transferase</keyword>
<reference evidence="8 9" key="1">
    <citation type="journal article" date="2007" name="J. Bacteriol.">
        <title>Whole-genome analysis of the methyl tert-butyl ether-degrading beta-proteobacterium Methylibium petroleiphilum PM1.</title>
        <authorList>
            <person name="Kane S.R."/>
            <person name="Chakicherla A.Y."/>
            <person name="Chain P.S.G."/>
            <person name="Schmidt R."/>
            <person name="Shin M.W."/>
            <person name="Legler T.C."/>
            <person name="Scow K.M."/>
            <person name="Larimer F.W."/>
            <person name="Lucas S.M."/>
            <person name="Richardson P.M."/>
            <person name="Hristova K.R."/>
        </authorList>
    </citation>
    <scope>NUCLEOTIDE SEQUENCE [LARGE SCALE GENOMIC DNA]</scope>
    <source>
        <strain evidence="9">ATCC BAA-1232 / LMG 22953 / PM1</strain>
        <plasmid evidence="8 9">RPME01</plasmid>
    </source>
</reference>
<protein>
    <recommendedName>
        <fullName evidence="2">site-specific DNA-methyltransferase (adenine-specific)</fullName>
        <ecNumber evidence="2">2.1.1.72</ecNumber>
    </recommendedName>
</protein>
<dbReference type="KEGG" id="mpt:Mpe_B0098"/>
<dbReference type="GO" id="GO:0032259">
    <property type="term" value="P:methylation"/>
    <property type="evidence" value="ECO:0007669"/>
    <property type="project" value="UniProtKB-KW"/>
</dbReference>
<comment type="similarity">
    <text evidence="1">Belongs to the N(4)/N(6)-methyltransferase family.</text>
</comment>
<dbReference type="EC" id="2.1.1.72" evidence="2"/>
<dbReference type="InterPro" id="IPR050953">
    <property type="entry name" value="N4_N6_ade-DNA_methylase"/>
</dbReference>
<dbReference type="AlphaFoldDB" id="A2SMT8"/>
<evidence type="ECO:0000256" key="1">
    <source>
        <dbReference type="ARBA" id="ARBA00006594"/>
    </source>
</evidence>
<keyword evidence="9" id="KW-1185">Reference proteome</keyword>
<dbReference type="Proteomes" id="UP000000366">
    <property type="component" value="Plasmid RPME01"/>
</dbReference>
<dbReference type="GO" id="GO:0009007">
    <property type="term" value="F:site-specific DNA-methyltransferase (adenine-specific) activity"/>
    <property type="evidence" value="ECO:0007669"/>
    <property type="project" value="UniProtKB-EC"/>
</dbReference>
<evidence type="ECO:0000256" key="4">
    <source>
        <dbReference type="ARBA" id="ARBA00022679"/>
    </source>
</evidence>
<feature type="domain" description="Type II methyltransferase M.TaqI-like" evidence="7">
    <location>
        <begin position="133"/>
        <end position="206"/>
    </location>
</feature>
<comment type="catalytic activity">
    <reaction evidence="6">
        <text>a 2'-deoxyadenosine in DNA + S-adenosyl-L-methionine = an N(6)-methyl-2'-deoxyadenosine in DNA + S-adenosyl-L-homocysteine + H(+)</text>
        <dbReference type="Rhea" id="RHEA:15197"/>
        <dbReference type="Rhea" id="RHEA-COMP:12418"/>
        <dbReference type="Rhea" id="RHEA-COMP:12419"/>
        <dbReference type="ChEBI" id="CHEBI:15378"/>
        <dbReference type="ChEBI" id="CHEBI:57856"/>
        <dbReference type="ChEBI" id="CHEBI:59789"/>
        <dbReference type="ChEBI" id="CHEBI:90615"/>
        <dbReference type="ChEBI" id="CHEBI:90616"/>
        <dbReference type="EC" id="2.1.1.72"/>
    </reaction>
</comment>
<geneLocation type="plasmid" evidence="8 9">
    <name>RPME01</name>
</geneLocation>
<dbReference type="PANTHER" id="PTHR33841">
    <property type="entry name" value="DNA METHYLTRANSFERASE YEEA-RELATED"/>
    <property type="match status" value="1"/>
</dbReference>
<dbReference type="HOGENOM" id="CLU_567271_0_0_4"/>
<evidence type="ECO:0000256" key="3">
    <source>
        <dbReference type="ARBA" id="ARBA00022603"/>
    </source>
</evidence>
<gene>
    <name evidence="8" type="ordered locus">Mpe_B0098</name>
</gene>
<dbReference type="PANTHER" id="PTHR33841:SF5">
    <property type="entry name" value="DNA METHYLASE (MODIFICATION METHYLASE) (METHYLTRANSFERASE)-RELATED"/>
    <property type="match status" value="1"/>
</dbReference>
<evidence type="ECO:0000259" key="7">
    <source>
        <dbReference type="Pfam" id="PF07669"/>
    </source>
</evidence>
<evidence type="ECO:0000313" key="9">
    <source>
        <dbReference type="Proteomes" id="UP000000366"/>
    </source>
</evidence>
<evidence type="ECO:0000256" key="6">
    <source>
        <dbReference type="ARBA" id="ARBA00047942"/>
    </source>
</evidence>
<dbReference type="REBASE" id="14690">
    <property type="entry name" value="M.MpePMORF98P"/>
</dbReference>
<dbReference type="InterPro" id="IPR029063">
    <property type="entry name" value="SAM-dependent_MTases_sf"/>
</dbReference>
<keyword evidence="3" id="KW-0489">Methyltransferase</keyword>
<proteinExistence type="inferred from homology"/>
<dbReference type="EMBL" id="CP000556">
    <property type="protein sequence ID" value="ABM96877.1"/>
    <property type="molecule type" value="Genomic_DNA"/>
</dbReference>
<dbReference type="Pfam" id="PF07669">
    <property type="entry name" value="Eco57I"/>
    <property type="match status" value="1"/>
</dbReference>
<dbReference type="Gene3D" id="3.40.50.150">
    <property type="entry name" value="Vaccinia Virus protein VP39"/>
    <property type="match status" value="1"/>
</dbReference>
<dbReference type="InterPro" id="IPR011639">
    <property type="entry name" value="MethylTrfase_TaqI-like_dom"/>
</dbReference>
<evidence type="ECO:0000256" key="2">
    <source>
        <dbReference type="ARBA" id="ARBA00011900"/>
    </source>
</evidence>
<keyword evidence="8" id="KW-0614">Plasmid</keyword>
<sequence>MDMFGQSDRELAIDALHASTAIYTADPVVNQLLDMLDWPNGTRRLVDPSCGDGAFLGRALERLLLAYPNIDDARLSHVIEGWEIHFFAVSEARARVAGVLVTHGRQAADARALAEEIVRHGDFLLEGPREPVYHAIAGNPPYLRFANVPQPLRDDYERELPDYATADMLHSFLDRCALSLHGDGEIACVTSDRWLFNENAARLREAIGQRLGIAHLERLDVTSAFYRPKLRRRGAPPRIHPVGVVLRHAAQCASPLSKAPVFPGADDEVDAGGPTLGELAKVSIAPWLGTPGIFLIHEEVAKGLPRDELVPAIDTDDITQGVLGKPTRYAIRTRRDVDPSAAVMEHLDRELPRMCARGRKSPRWMPPESFEKFDLSQPYLLVPRIAKTLRPVRVPAGMLAVNHNLSIVAAGDRSLDELEAILSSDKAMEWISRRAPRLENGYFSITTRLLRSLPV</sequence>
<name>A2SMT8_METPP</name>
<dbReference type="SUPFAM" id="SSF53335">
    <property type="entry name" value="S-adenosyl-L-methionine-dependent methyltransferases"/>
    <property type="match status" value="1"/>
</dbReference>